<evidence type="ECO:0000313" key="9">
    <source>
        <dbReference type="Proteomes" id="UP000236728"/>
    </source>
</evidence>
<proteinExistence type="inferred from homology"/>
<evidence type="ECO:0000256" key="4">
    <source>
        <dbReference type="ARBA" id="ARBA00023143"/>
    </source>
</evidence>
<dbReference type="PANTHER" id="PTHR30435">
    <property type="entry name" value="FLAGELLAR PROTEIN"/>
    <property type="match status" value="1"/>
</dbReference>
<dbReference type="EMBL" id="FNVA01000001">
    <property type="protein sequence ID" value="SEF62423.1"/>
    <property type="molecule type" value="Genomic_DNA"/>
</dbReference>
<organism evidence="8 9">
    <name type="scientific">Bryocella elongata</name>
    <dbReference type="NCBI Taxonomy" id="863522"/>
    <lineage>
        <taxon>Bacteria</taxon>
        <taxon>Pseudomonadati</taxon>
        <taxon>Acidobacteriota</taxon>
        <taxon>Terriglobia</taxon>
        <taxon>Terriglobales</taxon>
        <taxon>Acidobacteriaceae</taxon>
        <taxon>Bryocella</taxon>
    </lineage>
</organism>
<dbReference type="Proteomes" id="UP000236728">
    <property type="component" value="Unassembled WGS sequence"/>
</dbReference>
<accession>A0A1H5TI35</accession>
<evidence type="ECO:0000259" key="7">
    <source>
        <dbReference type="Pfam" id="PF00460"/>
    </source>
</evidence>
<dbReference type="OrthoDB" id="9792068at2"/>
<evidence type="ECO:0000256" key="6">
    <source>
        <dbReference type="PIRNR" id="PIRNR002889"/>
    </source>
</evidence>
<comment type="function">
    <text evidence="5 6">Structural component of flagellum, the bacterial motility apparatus. Part of the rod structure of flagellar basal body.</text>
</comment>
<keyword evidence="8" id="KW-0966">Cell projection</keyword>
<dbReference type="PANTHER" id="PTHR30435:SF12">
    <property type="entry name" value="FLAGELLAR BASAL BODY ROD PROTEIN FLGB"/>
    <property type="match status" value="1"/>
</dbReference>
<dbReference type="Pfam" id="PF00460">
    <property type="entry name" value="Flg_bb_rod"/>
    <property type="match status" value="1"/>
</dbReference>
<comment type="subunit">
    <text evidence="6">The basal body constitutes a major portion of the flagellar organelle and consists of a number of rings mounted on a central rod.</text>
</comment>
<name>A0A1H5TI35_9BACT</name>
<gene>
    <name evidence="8" type="ORF">SAMN05421819_0619</name>
</gene>
<keyword evidence="9" id="KW-1185">Reference proteome</keyword>
<evidence type="ECO:0000256" key="3">
    <source>
        <dbReference type="ARBA" id="ARBA00014376"/>
    </source>
</evidence>
<dbReference type="GO" id="GO:0030694">
    <property type="term" value="C:bacterial-type flagellum basal body, rod"/>
    <property type="evidence" value="ECO:0007669"/>
    <property type="project" value="InterPro"/>
</dbReference>
<dbReference type="RefSeq" id="WP_103931524.1">
    <property type="nucleotide sequence ID" value="NZ_FNVA01000001.1"/>
</dbReference>
<comment type="subcellular location">
    <subcellularLocation>
        <location evidence="1 6">Bacterial flagellum basal body</location>
    </subcellularLocation>
</comment>
<evidence type="ECO:0000256" key="2">
    <source>
        <dbReference type="ARBA" id="ARBA00009677"/>
    </source>
</evidence>
<keyword evidence="4 6" id="KW-0975">Bacterial flagellum</keyword>
<dbReference type="NCBIfam" id="TIGR01396">
    <property type="entry name" value="FlgB"/>
    <property type="match status" value="1"/>
</dbReference>
<keyword evidence="8" id="KW-0969">Cilium</keyword>
<comment type="similarity">
    <text evidence="2 6">Belongs to the flagella basal body rod proteins family.</text>
</comment>
<evidence type="ECO:0000256" key="5">
    <source>
        <dbReference type="ARBA" id="ARBA00024934"/>
    </source>
</evidence>
<sequence>MNSTPMLSQLETYLRLSDQRQQTIASNMANVDTPGYRTQDIDFQSELKRAMSDDSLGLTTASSHGPLLHEVKGLLERPDGNNVSLDRESLALSETQLQYQAGIQLIKLQFHELLGAINGGGNG</sequence>
<dbReference type="InterPro" id="IPR006300">
    <property type="entry name" value="FlgB"/>
</dbReference>
<dbReference type="AlphaFoldDB" id="A0A1H5TI35"/>
<feature type="domain" description="Flagellar basal body rod protein N-terminal" evidence="7">
    <location>
        <begin position="18"/>
        <end position="37"/>
    </location>
</feature>
<evidence type="ECO:0000256" key="1">
    <source>
        <dbReference type="ARBA" id="ARBA00004117"/>
    </source>
</evidence>
<evidence type="ECO:0000313" key="8">
    <source>
        <dbReference type="EMBL" id="SEF62423.1"/>
    </source>
</evidence>
<reference evidence="8 9" key="1">
    <citation type="submission" date="2016-10" db="EMBL/GenBank/DDBJ databases">
        <authorList>
            <person name="de Groot N.N."/>
        </authorList>
    </citation>
    <scope>NUCLEOTIDE SEQUENCE [LARGE SCALE GENOMIC DNA]</scope>
    <source>
        <strain evidence="8 9">DSM 22489</strain>
    </source>
</reference>
<dbReference type="GO" id="GO:0071978">
    <property type="term" value="P:bacterial-type flagellum-dependent swarming motility"/>
    <property type="evidence" value="ECO:0007669"/>
    <property type="project" value="TreeGrafter"/>
</dbReference>
<keyword evidence="8" id="KW-0282">Flagellum</keyword>
<dbReference type="PIRSF" id="PIRSF002889">
    <property type="entry name" value="Rod_FlgB"/>
    <property type="match status" value="1"/>
</dbReference>
<dbReference type="InterPro" id="IPR001444">
    <property type="entry name" value="Flag_bb_rod_N"/>
</dbReference>
<protein>
    <recommendedName>
        <fullName evidence="3 6">Flagellar basal body rod protein FlgB</fullName>
    </recommendedName>
</protein>